<sequence>MKRVLRTSFTFLLTLGMMIYGVNALAQESTVSATEAHTLEQMPEPPGGMKDWMFSHLAKNLRYPETARDKGIEGTVIVKFIVEKDGSISEAQILRGIGGGCDEEAIRVLQLSPKWKAGVKDGATVRTEMRLPIRFKLG</sequence>
<keyword evidence="3" id="KW-0813">Transport</keyword>
<evidence type="ECO:0000256" key="6">
    <source>
        <dbReference type="ARBA" id="ARBA00022692"/>
    </source>
</evidence>
<keyword evidence="6" id="KW-0812">Transmembrane</keyword>
<dbReference type="InterPro" id="IPR051045">
    <property type="entry name" value="TonB-dependent_transducer"/>
</dbReference>
<dbReference type="NCBIfam" id="TIGR01352">
    <property type="entry name" value="tonB_Cterm"/>
    <property type="match status" value="1"/>
</dbReference>
<keyword evidence="13" id="KW-1185">Reference proteome</keyword>
<dbReference type="Proteomes" id="UP000295438">
    <property type="component" value="Unassembled WGS sequence"/>
</dbReference>
<protein>
    <submittedName>
        <fullName evidence="12">Energy transducer TonB</fullName>
    </submittedName>
</protein>
<dbReference type="GO" id="GO:0015891">
    <property type="term" value="P:siderophore transport"/>
    <property type="evidence" value="ECO:0007669"/>
    <property type="project" value="InterPro"/>
</dbReference>
<dbReference type="InterPro" id="IPR037682">
    <property type="entry name" value="TonB_C"/>
</dbReference>
<keyword evidence="9" id="KW-0472">Membrane</keyword>
<dbReference type="InterPro" id="IPR003538">
    <property type="entry name" value="TonB"/>
</dbReference>
<dbReference type="GO" id="GO:0031992">
    <property type="term" value="F:energy transducer activity"/>
    <property type="evidence" value="ECO:0007669"/>
    <property type="project" value="InterPro"/>
</dbReference>
<comment type="caution">
    <text evidence="12">The sequence shown here is derived from an EMBL/GenBank/DDBJ whole genome shotgun (WGS) entry which is preliminary data.</text>
</comment>
<evidence type="ECO:0000256" key="1">
    <source>
        <dbReference type="ARBA" id="ARBA00004383"/>
    </source>
</evidence>
<gene>
    <name evidence="12" type="ORF">E1898_14410</name>
</gene>
<dbReference type="GO" id="GO:0098797">
    <property type="term" value="C:plasma membrane protein complex"/>
    <property type="evidence" value="ECO:0007669"/>
    <property type="project" value="TreeGrafter"/>
</dbReference>
<dbReference type="PRINTS" id="PR01374">
    <property type="entry name" value="TONBPROTEIN"/>
</dbReference>
<evidence type="ECO:0000256" key="8">
    <source>
        <dbReference type="ARBA" id="ARBA00022989"/>
    </source>
</evidence>
<keyword evidence="7" id="KW-0653">Protein transport</keyword>
<dbReference type="SUPFAM" id="SSF74653">
    <property type="entry name" value="TolA/TonB C-terminal domain"/>
    <property type="match status" value="1"/>
</dbReference>
<evidence type="ECO:0000256" key="4">
    <source>
        <dbReference type="ARBA" id="ARBA00022475"/>
    </source>
</evidence>
<feature type="domain" description="TonB C-terminal" evidence="11">
    <location>
        <begin position="48"/>
        <end position="138"/>
    </location>
</feature>
<organism evidence="12 13">
    <name type="scientific">Algoriphagus formosus</name>
    <dbReference type="NCBI Taxonomy" id="2007308"/>
    <lineage>
        <taxon>Bacteria</taxon>
        <taxon>Pseudomonadati</taxon>
        <taxon>Bacteroidota</taxon>
        <taxon>Cytophagia</taxon>
        <taxon>Cytophagales</taxon>
        <taxon>Cyclobacteriaceae</taxon>
        <taxon>Algoriphagus</taxon>
    </lineage>
</organism>
<comment type="similarity">
    <text evidence="2">Belongs to the TonB family.</text>
</comment>
<evidence type="ECO:0000259" key="11">
    <source>
        <dbReference type="PROSITE" id="PS52015"/>
    </source>
</evidence>
<dbReference type="PANTHER" id="PTHR33446">
    <property type="entry name" value="PROTEIN TONB-RELATED"/>
    <property type="match status" value="1"/>
</dbReference>
<evidence type="ECO:0000256" key="7">
    <source>
        <dbReference type="ARBA" id="ARBA00022927"/>
    </source>
</evidence>
<dbReference type="PANTHER" id="PTHR33446:SF2">
    <property type="entry name" value="PROTEIN TONB"/>
    <property type="match status" value="1"/>
</dbReference>
<name>A0A4R5UTZ8_9BACT</name>
<evidence type="ECO:0000256" key="5">
    <source>
        <dbReference type="ARBA" id="ARBA00022519"/>
    </source>
</evidence>
<dbReference type="RefSeq" id="WP_133391434.1">
    <property type="nucleotide sequence ID" value="NZ_SMUW01000036.1"/>
</dbReference>
<keyword evidence="8" id="KW-1133">Transmembrane helix</keyword>
<keyword evidence="5" id="KW-0997">Cell inner membrane</keyword>
<keyword evidence="4" id="KW-1003">Cell membrane</keyword>
<feature type="signal peptide" evidence="10">
    <location>
        <begin position="1"/>
        <end position="26"/>
    </location>
</feature>
<evidence type="ECO:0000256" key="3">
    <source>
        <dbReference type="ARBA" id="ARBA00022448"/>
    </source>
</evidence>
<dbReference type="GO" id="GO:0030288">
    <property type="term" value="C:outer membrane-bounded periplasmic space"/>
    <property type="evidence" value="ECO:0007669"/>
    <property type="project" value="InterPro"/>
</dbReference>
<evidence type="ECO:0000256" key="10">
    <source>
        <dbReference type="SAM" id="SignalP"/>
    </source>
</evidence>
<dbReference type="GO" id="GO:0015031">
    <property type="term" value="P:protein transport"/>
    <property type="evidence" value="ECO:0007669"/>
    <property type="project" value="UniProtKB-KW"/>
</dbReference>
<feature type="chain" id="PRO_5020300417" evidence="10">
    <location>
        <begin position="27"/>
        <end position="138"/>
    </location>
</feature>
<dbReference type="Pfam" id="PF03544">
    <property type="entry name" value="TonB_C"/>
    <property type="match status" value="1"/>
</dbReference>
<dbReference type="PROSITE" id="PS52015">
    <property type="entry name" value="TONB_CTD"/>
    <property type="match status" value="1"/>
</dbReference>
<dbReference type="Gene3D" id="3.30.1150.10">
    <property type="match status" value="1"/>
</dbReference>
<keyword evidence="10" id="KW-0732">Signal</keyword>
<dbReference type="EMBL" id="SMUW01000036">
    <property type="protein sequence ID" value="TDK42632.1"/>
    <property type="molecule type" value="Genomic_DNA"/>
</dbReference>
<evidence type="ECO:0000313" key="12">
    <source>
        <dbReference type="EMBL" id="TDK42632.1"/>
    </source>
</evidence>
<evidence type="ECO:0000256" key="2">
    <source>
        <dbReference type="ARBA" id="ARBA00006555"/>
    </source>
</evidence>
<accession>A0A4R5UTZ8</accession>
<reference evidence="12 13" key="1">
    <citation type="submission" date="2019-03" db="EMBL/GenBank/DDBJ databases">
        <title>Algoriphagus aquimaris sp. nov., isolated form marine sediment in Pohang, Korea.</title>
        <authorList>
            <person name="Kim J."/>
            <person name="Yoon S.-H."/>
            <person name="Lee S.-S."/>
        </authorList>
    </citation>
    <scope>NUCLEOTIDE SEQUENCE [LARGE SCALE GENOMIC DNA]</scope>
    <source>
        <strain evidence="12 13">F21</strain>
    </source>
</reference>
<evidence type="ECO:0000256" key="9">
    <source>
        <dbReference type="ARBA" id="ARBA00023136"/>
    </source>
</evidence>
<evidence type="ECO:0000313" key="13">
    <source>
        <dbReference type="Proteomes" id="UP000295438"/>
    </source>
</evidence>
<proteinExistence type="inferred from homology"/>
<dbReference type="AlphaFoldDB" id="A0A4R5UTZ8"/>
<dbReference type="InterPro" id="IPR006260">
    <property type="entry name" value="TonB/TolA_C"/>
</dbReference>
<dbReference type="GO" id="GO:0055085">
    <property type="term" value="P:transmembrane transport"/>
    <property type="evidence" value="ECO:0007669"/>
    <property type="project" value="InterPro"/>
</dbReference>
<comment type="subcellular location">
    <subcellularLocation>
        <location evidence="1">Cell inner membrane</location>
        <topology evidence="1">Single-pass membrane protein</topology>
        <orientation evidence="1">Periplasmic side</orientation>
    </subcellularLocation>
</comment>